<evidence type="ECO:0000313" key="2">
    <source>
        <dbReference type="Proteomes" id="UP000695562"/>
    </source>
</evidence>
<dbReference type="EMBL" id="AJWJ01000212">
    <property type="protein sequence ID" value="KAF2073309.1"/>
    <property type="molecule type" value="Genomic_DNA"/>
</dbReference>
<gene>
    <name evidence="1" type="ORF">CYY_005362</name>
</gene>
<name>A0A8J4PV56_9MYCE</name>
<sequence length="75" mass="8446">MSSLNNTINIINKSSKLLINQLTTPTQQISRPLILNGNNNQEIKNSFINSNSNDMKLRSSLKKSIVIPELSMNQF</sequence>
<proteinExistence type="predicted"/>
<evidence type="ECO:0000313" key="1">
    <source>
        <dbReference type="EMBL" id="KAF2073309.1"/>
    </source>
</evidence>
<accession>A0A8J4PV56</accession>
<organism evidence="1 2">
    <name type="scientific">Polysphondylium violaceum</name>
    <dbReference type="NCBI Taxonomy" id="133409"/>
    <lineage>
        <taxon>Eukaryota</taxon>
        <taxon>Amoebozoa</taxon>
        <taxon>Evosea</taxon>
        <taxon>Eumycetozoa</taxon>
        <taxon>Dictyostelia</taxon>
        <taxon>Dictyosteliales</taxon>
        <taxon>Dictyosteliaceae</taxon>
        <taxon>Polysphondylium</taxon>
    </lineage>
</organism>
<keyword evidence="2" id="KW-1185">Reference proteome</keyword>
<dbReference type="AlphaFoldDB" id="A0A8J4PV56"/>
<dbReference type="Proteomes" id="UP000695562">
    <property type="component" value="Unassembled WGS sequence"/>
</dbReference>
<comment type="caution">
    <text evidence="1">The sequence shown here is derived from an EMBL/GenBank/DDBJ whole genome shotgun (WGS) entry which is preliminary data.</text>
</comment>
<reference evidence="1" key="1">
    <citation type="submission" date="2020-01" db="EMBL/GenBank/DDBJ databases">
        <title>Development of genomics and gene disruption for Polysphondylium violaceum indicates a role for the polyketide synthase stlB in stalk morphogenesis.</title>
        <authorList>
            <person name="Narita B."/>
            <person name="Kawabe Y."/>
            <person name="Kin K."/>
            <person name="Saito T."/>
            <person name="Gibbs R."/>
            <person name="Kuspa A."/>
            <person name="Muzny D."/>
            <person name="Queller D."/>
            <person name="Richards S."/>
            <person name="Strassman J."/>
            <person name="Sucgang R."/>
            <person name="Worley K."/>
            <person name="Schaap P."/>
        </authorList>
    </citation>
    <scope>NUCLEOTIDE SEQUENCE</scope>
    <source>
        <strain evidence="1">QSvi11</strain>
    </source>
</reference>
<protein>
    <submittedName>
        <fullName evidence="1">Uncharacterized protein</fullName>
    </submittedName>
</protein>